<dbReference type="Proteomes" id="UP000249890">
    <property type="component" value="Chromosome"/>
</dbReference>
<evidence type="ECO:0000256" key="1">
    <source>
        <dbReference type="ARBA" id="ARBA00022857"/>
    </source>
</evidence>
<dbReference type="PANTHER" id="PTHR44154">
    <property type="entry name" value="QUINONE OXIDOREDUCTASE"/>
    <property type="match status" value="1"/>
</dbReference>
<dbReference type="SUPFAM" id="SSF50129">
    <property type="entry name" value="GroES-like"/>
    <property type="match status" value="1"/>
</dbReference>
<dbReference type="KEGG" id="pdh:B9T62_26755"/>
<name>A0A2Z2KIT5_9BACL</name>
<dbReference type="InterPro" id="IPR013149">
    <property type="entry name" value="ADH-like_C"/>
</dbReference>
<dbReference type="OrthoDB" id="9792162at2"/>
<dbReference type="AlphaFoldDB" id="A0A2Z2KIT5"/>
<keyword evidence="1" id="KW-0521">NADP</keyword>
<dbReference type="Gene3D" id="3.90.180.10">
    <property type="entry name" value="Medium-chain alcohol dehydrogenases, catalytic domain"/>
    <property type="match status" value="1"/>
</dbReference>
<dbReference type="Pfam" id="PF00107">
    <property type="entry name" value="ADH_zinc_N"/>
    <property type="match status" value="1"/>
</dbReference>
<organism evidence="3 4">
    <name type="scientific">Paenibacillus donghaensis</name>
    <dbReference type="NCBI Taxonomy" id="414771"/>
    <lineage>
        <taxon>Bacteria</taxon>
        <taxon>Bacillati</taxon>
        <taxon>Bacillota</taxon>
        <taxon>Bacilli</taxon>
        <taxon>Bacillales</taxon>
        <taxon>Paenibacillaceae</taxon>
        <taxon>Paenibacillus</taxon>
    </lineage>
</organism>
<dbReference type="SUPFAM" id="SSF51735">
    <property type="entry name" value="NAD(P)-binding Rossmann-fold domains"/>
    <property type="match status" value="1"/>
</dbReference>
<dbReference type="PANTHER" id="PTHR44154:SF1">
    <property type="entry name" value="QUINONE OXIDOREDUCTASE"/>
    <property type="match status" value="1"/>
</dbReference>
<proteinExistence type="predicted"/>
<reference evidence="3 4" key="1">
    <citation type="submission" date="2017-06" db="EMBL/GenBank/DDBJ databases">
        <title>Complete genome sequence of Paenibacillus donghaensis KCTC 13049T isolated from East Sea sediment, South Korea.</title>
        <authorList>
            <person name="Jung B.K."/>
            <person name="Hong S.-J."/>
            <person name="Shin J.-H."/>
        </authorList>
    </citation>
    <scope>NUCLEOTIDE SEQUENCE [LARGE SCALE GENOMIC DNA]</scope>
    <source>
        <strain evidence="3 4">KCTC 13049</strain>
    </source>
</reference>
<protein>
    <submittedName>
        <fullName evidence="3">Zinc-binding alcohol dehydrogenase</fullName>
    </submittedName>
</protein>
<gene>
    <name evidence="3" type="ORF">B9T62_26755</name>
</gene>
<dbReference type="InterPro" id="IPR013154">
    <property type="entry name" value="ADH-like_N"/>
</dbReference>
<evidence type="ECO:0000259" key="2">
    <source>
        <dbReference type="SMART" id="SM00829"/>
    </source>
</evidence>
<keyword evidence="4" id="KW-1185">Reference proteome</keyword>
<evidence type="ECO:0000313" key="4">
    <source>
        <dbReference type="Proteomes" id="UP000249890"/>
    </source>
</evidence>
<dbReference type="InterPro" id="IPR020843">
    <property type="entry name" value="ER"/>
</dbReference>
<dbReference type="Gene3D" id="3.40.50.720">
    <property type="entry name" value="NAD(P)-binding Rossmann-like Domain"/>
    <property type="match status" value="1"/>
</dbReference>
<accession>A0A2Z2KIT5</accession>
<dbReference type="InterPro" id="IPR051603">
    <property type="entry name" value="Zinc-ADH_QOR/CCCR"/>
</dbReference>
<sequence>MKALILEKPGELDSLTVVTNREMPEPNDNEIRVKVYAAGLNPSDYQVAEYAGLESERKRVLGLEIAGTVDAVGSSVNNFNIGDRVYYLRSINNLDGGFAEYSVTTAHTASKLPDEVPFELAAVVPAAGYTAYQAIMQKLNPQSGGIILIHGGAGGVGGYAIQLAKICGLKVITTCLGKDIDYVRSLGADEAIDFTKNKVYEEISELTNGRGVDYVLNTISPDSATKDLEILAFGGEMVVTAGFPDFSRIRFYDKGMSLHEIALGAAHTQGDFNAQSNLARIGDHFGKLIAESKIVPPQITTITMEEIPAYLKKLKEGKVTGKVAAKVIND</sequence>
<evidence type="ECO:0000313" key="3">
    <source>
        <dbReference type="EMBL" id="ASA24065.1"/>
    </source>
</evidence>
<dbReference type="EMBL" id="CP021780">
    <property type="protein sequence ID" value="ASA24065.1"/>
    <property type="molecule type" value="Genomic_DNA"/>
</dbReference>
<dbReference type="GO" id="GO:0016491">
    <property type="term" value="F:oxidoreductase activity"/>
    <property type="evidence" value="ECO:0007669"/>
    <property type="project" value="InterPro"/>
</dbReference>
<dbReference type="RefSeq" id="WP_087918048.1">
    <property type="nucleotide sequence ID" value="NZ_CP021780.1"/>
</dbReference>
<dbReference type="Pfam" id="PF08240">
    <property type="entry name" value="ADH_N"/>
    <property type="match status" value="1"/>
</dbReference>
<dbReference type="InterPro" id="IPR036291">
    <property type="entry name" value="NAD(P)-bd_dom_sf"/>
</dbReference>
<dbReference type="SMART" id="SM00829">
    <property type="entry name" value="PKS_ER"/>
    <property type="match status" value="1"/>
</dbReference>
<feature type="domain" description="Enoyl reductase (ER)" evidence="2">
    <location>
        <begin position="10"/>
        <end position="325"/>
    </location>
</feature>
<dbReference type="InterPro" id="IPR011032">
    <property type="entry name" value="GroES-like_sf"/>
</dbReference>